<dbReference type="GO" id="GO:0003677">
    <property type="term" value="F:DNA binding"/>
    <property type="evidence" value="ECO:0007669"/>
    <property type="project" value="InterPro"/>
</dbReference>
<dbReference type="PANTHER" id="PTHR33055">
    <property type="entry name" value="TRANSPOSASE FOR INSERTION SEQUENCE ELEMENT IS1111A"/>
    <property type="match status" value="1"/>
</dbReference>
<evidence type="ECO:0000313" key="4">
    <source>
        <dbReference type="Proteomes" id="UP000199628"/>
    </source>
</evidence>
<gene>
    <name evidence="3" type="ORF">SAMN04488239_12911</name>
</gene>
<dbReference type="PANTHER" id="PTHR33055:SF3">
    <property type="entry name" value="PUTATIVE TRANSPOSASE FOR IS117-RELATED"/>
    <property type="match status" value="1"/>
</dbReference>
<protein>
    <submittedName>
        <fullName evidence="3">Transposase</fullName>
    </submittedName>
</protein>
<dbReference type="NCBIfam" id="NF033542">
    <property type="entry name" value="transpos_IS110"/>
    <property type="match status" value="1"/>
</dbReference>
<name>A0A1G7F3H3_9RHOB</name>
<dbReference type="GO" id="GO:0004803">
    <property type="term" value="F:transposase activity"/>
    <property type="evidence" value="ECO:0007669"/>
    <property type="project" value="InterPro"/>
</dbReference>
<evidence type="ECO:0000313" key="3">
    <source>
        <dbReference type="EMBL" id="SDE70075.1"/>
    </source>
</evidence>
<proteinExistence type="predicted"/>
<evidence type="ECO:0000259" key="2">
    <source>
        <dbReference type="Pfam" id="PF02371"/>
    </source>
</evidence>
<reference evidence="4" key="1">
    <citation type="submission" date="2016-10" db="EMBL/GenBank/DDBJ databases">
        <authorList>
            <person name="Varghese N."/>
            <person name="Submissions S."/>
        </authorList>
    </citation>
    <scope>NUCLEOTIDE SEQUENCE [LARGE SCALE GENOMIC DNA]</scope>
    <source>
        <strain evidence="4">CGMCC 1.9108</strain>
    </source>
</reference>
<sequence length="334" mass="37231">MQVTTVGLDLAKNIFQVHGISADGTVAFNKSRRRAQLLDFFKNLEPCLIGMEACGSSHHWARQFQKLGHEVRLMPAMYVKAYVKRGKSDAIDAEAICEAVTCPTMRFVAIKTEEQQGVLFLHRARDMVVRQRTQLSNMLRGLLGEFGIVIAPGIGRAVKFAKGVLDGALPSIPDVAIDVLTNLCNQMVALHLRILWYDKRILLEGRRDRQVMLLRTIPGVGPVTASAIVATAGDGHQFRNGREFAAWLGLTPINRSSGGKERLGRISKMGDRYVRRLLVAGMTARLRHMKDNPDRADPWAIALLERKAPRLATVAMANKTARIVWAVLTRNERY</sequence>
<dbReference type="Pfam" id="PF01548">
    <property type="entry name" value="DEDD_Tnp_IS110"/>
    <property type="match status" value="1"/>
</dbReference>
<dbReference type="EMBL" id="FMZV01000029">
    <property type="protein sequence ID" value="SDE70075.1"/>
    <property type="molecule type" value="Genomic_DNA"/>
</dbReference>
<dbReference type="Pfam" id="PF02371">
    <property type="entry name" value="Transposase_20"/>
    <property type="match status" value="1"/>
</dbReference>
<feature type="domain" description="Transposase IS110-like N-terminal" evidence="1">
    <location>
        <begin position="6"/>
        <end position="145"/>
    </location>
</feature>
<dbReference type="InterPro" id="IPR002525">
    <property type="entry name" value="Transp_IS110-like_N"/>
</dbReference>
<keyword evidence="4" id="KW-1185">Reference proteome</keyword>
<evidence type="ECO:0000259" key="1">
    <source>
        <dbReference type="Pfam" id="PF01548"/>
    </source>
</evidence>
<accession>A0A1G7F3H3</accession>
<dbReference type="InterPro" id="IPR003346">
    <property type="entry name" value="Transposase_20"/>
</dbReference>
<dbReference type="Proteomes" id="UP000199628">
    <property type="component" value="Unassembled WGS sequence"/>
</dbReference>
<dbReference type="OrthoDB" id="8261795at2"/>
<organism evidence="3 4">
    <name type="scientific">Ruegeria marina</name>
    <dbReference type="NCBI Taxonomy" id="639004"/>
    <lineage>
        <taxon>Bacteria</taxon>
        <taxon>Pseudomonadati</taxon>
        <taxon>Pseudomonadota</taxon>
        <taxon>Alphaproteobacteria</taxon>
        <taxon>Rhodobacterales</taxon>
        <taxon>Roseobacteraceae</taxon>
        <taxon>Ruegeria</taxon>
    </lineage>
</organism>
<dbReference type="GO" id="GO:0006313">
    <property type="term" value="P:DNA transposition"/>
    <property type="evidence" value="ECO:0007669"/>
    <property type="project" value="InterPro"/>
</dbReference>
<feature type="domain" description="Transposase IS116/IS110/IS902 C-terminal" evidence="2">
    <location>
        <begin position="213"/>
        <end position="289"/>
    </location>
</feature>
<dbReference type="RefSeq" id="WP_093037835.1">
    <property type="nucleotide sequence ID" value="NZ_FMZV01000029.1"/>
</dbReference>
<dbReference type="InterPro" id="IPR047650">
    <property type="entry name" value="Transpos_IS110"/>
</dbReference>
<dbReference type="AlphaFoldDB" id="A0A1G7F3H3"/>